<protein>
    <recommendedName>
        <fullName evidence="1">Cleavage and polyadenylation specificity factor subunit 2</fullName>
    </recommendedName>
    <alternativeName>
        <fullName evidence="1">Cleavage and polyadenylation specificity factor 100 kDa subunit</fullName>
    </alternativeName>
</protein>
<keyword evidence="1" id="KW-0694">RNA-binding</keyword>
<comment type="similarity">
    <text evidence="1">Belongs to the metallo-beta-lactamase superfamily. RNA-metabolizing metallo-beta-lactamase-like family. CPSF2/YSH1 subfamily.</text>
</comment>
<feature type="domain" description="Metallo-beta-lactamase" evidence="2">
    <location>
        <begin position="2"/>
        <end position="93"/>
    </location>
</feature>
<evidence type="ECO:0000256" key="1">
    <source>
        <dbReference type="RuleBase" id="RU365006"/>
    </source>
</evidence>
<dbReference type="EMBL" id="JANEYF010005170">
    <property type="protein sequence ID" value="KAJ8928973.1"/>
    <property type="molecule type" value="Genomic_DNA"/>
</dbReference>
<dbReference type="Pfam" id="PF16661">
    <property type="entry name" value="Lactamase_B_6"/>
    <property type="match status" value="1"/>
</dbReference>
<comment type="subcellular location">
    <subcellularLocation>
        <location evidence="1">Nucleus</location>
    </subcellularLocation>
</comment>
<evidence type="ECO:0000313" key="4">
    <source>
        <dbReference type="Proteomes" id="UP001162156"/>
    </source>
</evidence>
<dbReference type="InterPro" id="IPR001279">
    <property type="entry name" value="Metallo-B-lactamas"/>
</dbReference>
<organism evidence="3 4">
    <name type="scientific">Rhamnusium bicolor</name>
    <dbReference type="NCBI Taxonomy" id="1586634"/>
    <lineage>
        <taxon>Eukaryota</taxon>
        <taxon>Metazoa</taxon>
        <taxon>Ecdysozoa</taxon>
        <taxon>Arthropoda</taxon>
        <taxon>Hexapoda</taxon>
        <taxon>Insecta</taxon>
        <taxon>Pterygota</taxon>
        <taxon>Neoptera</taxon>
        <taxon>Endopterygota</taxon>
        <taxon>Coleoptera</taxon>
        <taxon>Polyphaga</taxon>
        <taxon>Cucujiformia</taxon>
        <taxon>Chrysomeloidea</taxon>
        <taxon>Cerambycidae</taxon>
        <taxon>Lepturinae</taxon>
        <taxon>Rhagiini</taxon>
        <taxon>Rhamnusium</taxon>
    </lineage>
</organism>
<dbReference type="PANTHER" id="PTHR45922:SF1">
    <property type="entry name" value="CLEAVAGE AND POLYADENYLATION SPECIFICITY FACTOR SUBUNIT 2"/>
    <property type="match status" value="1"/>
</dbReference>
<sequence length="101" mass="11629">MQHVHTIDAVLLSYPDSVHLGALPYLVGKLGLNCPIYSTIPVYKMGQMFMYDLYQSQYNMKEFCIFSLDDVDATFEKIVQLKYNQSVPLKGKFCCYLNLSK</sequence>
<dbReference type="PANTHER" id="PTHR45922">
    <property type="entry name" value="CLEAVAGE AND POLYADENYLATION SPECIFICITY FACTOR SUBUNIT 2"/>
    <property type="match status" value="1"/>
</dbReference>
<dbReference type="Proteomes" id="UP001162156">
    <property type="component" value="Unassembled WGS sequence"/>
</dbReference>
<name>A0AAV8WR34_9CUCU</name>
<dbReference type="InterPro" id="IPR036866">
    <property type="entry name" value="RibonucZ/Hydroxyglut_hydro"/>
</dbReference>
<dbReference type="GO" id="GO:0005847">
    <property type="term" value="C:mRNA cleavage and polyadenylation specificity factor complex"/>
    <property type="evidence" value="ECO:0007669"/>
    <property type="project" value="InterPro"/>
</dbReference>
<dbReference type="Gene3D" id="3.60.15.10">
    <property type="entry name" value="Ribonuclease Z/Hydroxyacylglutathione hydrolase-like"/>
    <property type="match status" value="1"/>
</dbReference>
<dbReference type="GO" id="GO:0003723">
    <property type="term" value="F:RNA binding"/>
    <property type="evidence" value="ECO:0007669"/>
    <property type="project" value="UniProtKB-KW"/>
</dbReference>
<keyword evidence="4" id="KW-1185">Reference proteome</keyword>
<evidence type="ECO:0000313" key="3">
    <source>
        <dbReference type="EMBL" id="KAJ8928973.1"/>
    </source>
</evidence>
<dbReference type="GO" id="GO:0006398">
    <property type="term" value="P:mRNA 3'-end processing by stem-loop binding and cleavage"/>
    <property type="evidence" value="ECO:0007669"/>
    <property type="project" value="InterPro"/>
</dbReference>
<evidence type="ECO:0000259" key="2">
    <source>
        <dbReference type="Pfam" id="PF16661"/>
    </source>
</evidence>
<proteinExistence type="inferred from homology"/>
<dbReference type="InterPro" id="IPR027075">
    <property type="entry name" value="CPSF2"/>
</dbReference>
<dbReference type="SUPFAM" id="SSF56281">
    <property type="entry name" value="Metallo-hydrolase/oxidoreductase"/>
    <property type="match status" value="1"/>
</dbReference>
<comment type="caution">
    <text evidence="3">The sequence shown here is derived from an EMBL/GenBank/DDBJ whole genome shotgun (WGS) entry which is preliminary data.</text>
</comment>
<accession>A0AAV8WR34</accession>
<reference evidence="3" key="1">
    <citation type="journal article" date="2023" name="Insect Mol. Biol.">
        <title>Genome sequencing provides insights into the evolution of gene families encoding plant cell wall-degrading enzymes in longhorned beetles.</title>
        <authorList>
            <person name="Shin N.R."/>
            <person name="Okamura Y."/>
            <person name="Kirsch R."/>
            <person name="Pauchet Y."/>
        </authorList>
    </citation>
    <scope>NUCLEOTIDE SEQUENCE</scope>
    <source>
        <strain evidence="3">RBIC_L_NR</strain>
    </source>
</reference>
<gene>
    <name evidence="3" type="ORF">NQ314_018389</name>
</gene>
<keyword evidence="1" id="KW-0507">mRNA processing</keyword>
<keyword evidence="1" id="KW-0539">Nucleus</keyword>
<dbReference type="AlphaFoldDB" id="A0AAV8WR34"/>